<reference evidence="3" key="1">
    <citation type="submission" date="2017-04" db="EMBL/GenBank/DDBJ databases">
        <authorList>
            <person name="Varghese N."/>
            <person name="Submissions S."/>
        </authorList>
    </citation>
    <scope>NUCLEOTIDE SEQUENCE [LARGE SCALE GENOMIC DNA]</scope>
    <source>
        <strain evidence="3">DSM 23072</strain>
    </source>
</reference>
<feature type="transmembrane region" description="Helical" evidence="1">
    <location>
        <begin position="17"/>
        <end position="38"/>
    </location>
</feature>
<evidence type="ECO:0000313" key="2">
    <source>
        <dbReference type="EMBL" id="SMB88398.1"/>
    </source>
</evidence>
<dbReference type="Proteomes" id="UP000192408">
    <property type="component" value="Unassembled WGS sequence"/>
</dbReference>
<organism evidence="2 3">
    <name type="scientific">Pasteurella testudinis DSM 23072</name>
    <dbReference type="NCBI Taxonomy" id="1122938"/>
    <lineage>
        <taxon>Bacteria</taxon>
        <taxon>Pseudomonadati</taxon>
        <taxon>Pseudomonadota</taxon>
        <taxon>Gammaproteobacteria</taxon>
        <taxon>Pasteurellales</taxon>
        <taxon>Pasteurellaceae</taxon>
        <taxon>Pasteurella</taxon>
    </lineage>
</organism>
<name>A0A1W1V4Z8_9PAST</name>
<dbReference type="EMBL" id="FWWV01000046">
    <property type="protein sequence ID" value="SMB88398.1"/>
    <property type="molecule type" value="Genomic_DNA"/>
</dbReference>
<keyword evidence="1" id="KW-0472">Membrane</keyword>
<accession>A0A1W1V4Z8</accession>
<keyword evidence="1" id="KW-1133">Transmembrane helix</keyword>
<evidence type="ECO:0000256" key="1">
    <source>
        <dbReference type="SAM" id="Phobius"/>
    </source>
</evidence>
<dbReference type="RefSeq" id="WP_084257795.1">
    <property type="nucleotide sequence ID" value="NZ_FWWV01000046.1"/>
</dbReference>
<dbReference type="AlphaFoldDB" id="A0A1W1V4Z8"/>
<proteinExistence type="predicted"/>
<keyword evidence="3" id="KW-1185">Reference proteome</keyword>
<sequence>MANISVKKLTTGTIYKLVFIGLLVAFLPLSLVLGFLGYFDLLYVTWNQQPVNGIAAFYLAPVILLFVALIWGLFVGSVISLGLWIYSKFRPITISFYEKKTAES</sequence>
<evidence type="ECO:0000313" key="3">
    <source>
        <dbReference type="Proteomes" id="UP000192408"/>
    </source>
</evidence>
<feature type="transmembrane region" description="Helical" evidence="1">
    <location>
        <begin position="58"/>
        <end position="86"/>
    </location>
</feature>
<protein>
    <submittedName>
        <fullName evidence="2">Uncharacterized protein</fullName>
    </submittedName>
</protein>
<keyword evidence="1" id="KW-0812">Transmembrane</keyword>
<gene>
    <name evidence="2" type="ORF">SAMN05660772_01197</name>
</gene>